<dbReference type="Pfam" id="PF17655">
    <property type="entry name" value="IRK_C"/>
    <property type="match status" value="1"/>
</dbReference>
<reference evidence="16" key="1">
    <citation type="journal article" date="2019" name="bioRxiv">
        <title>The Genome of the Zebra Mussel, Dreissena polymorpha: A Resource for Invasive Species Research.</title>
        <authorList>
            <person name="McCartney M.A."/>
            <person name="Auch B."/>
            <person name="Kono T."/>
            <person name="Mallez S."/>
            <person name="Zhang Y."/>
            <person name="Obille A."/>
            <person name="Becker A."/>
            <person name="Abrahante J.E."/>
            <person name="Garbe J."/>
            <person name="Badalamenti J.P."/>
            <person name="Herman A."/>
            <person name="Mangelson H."/>
            <person name="Liachko I."/>
            <person name="Sullivan S."/>
            <person name="Sone E.D."/>
            <person name="Koren S."/>
            <person name="Silverstein K.A.T."/>
            <person name="Beckman K.B."/>
            <person name="Gohl D.M."/>
        </authorList>
    </citation>
    <scope>NUCLEOTIDE SEQUENCE</scope>
    <source>
        <strain evidence="16">Duluth1</strain>
        <tissue evidence="16">Whole animal</tissue>
    </source>
</reference>
<dbReference type="SUPFAM" id="SSF81324">
    <property type="entry name" value="Voltage-gated potassium channels"/>
    <property type="match status" value="1"/>
</dbReference>
<dbReference type="AlphaFoldDB" id="A0A9D4MA60"/>
<evidence type="ECO:0000256" key="13">
    <source>
        <dbReference type="SAM" id="Phobius"/>
    </source>
</evidence>
<comment type="similarity">
    <text evidence="11">Belongs to the inward rectifier-type potassium channel (TC 1.A.2.1) family.</text>
</comment>
<keyword evidence="9 13" id="KW-0472">Membrane</keyword>
<evidence type="ECO:0000259" key="14">
    <source>
        <dbReference type="Pfam" id="PF01007"/>
    </source>
</evidence>
<keyword evidence="7 13" id="KW-1133">Transmembrane helix</keyword>
<evidence type="ECO:0000256" key="8">
    <source>
        <dbReference type="ARBA" id="ARBA00023065"/>
    </source>
</evidence>
<dbReference type="PANTHER" id="PTHR11767">
    <property type="entry name" value="INWARD RECTIFIER POTASSIUM CHANNEL"/>
    <property type="match status" value="1"/>
</dbReference>
<dbReference type="FunFam" id="1.10.287.70:FF:000019">
    <property type="entry name" value="G protein-activated inward rectifier potassium channel 1"/>
    <property type="match status" value="1"/>
</dbReference>
<evidence type="ECO:0000313" key="16">
    <source>
        <dbReference type="EMBL" id="KAH3871827.1"/>
    </source>
</evidence>
<dbReference type="GO" id="GO:0005886">
    <property type="term" value="C:plasma membrane"/>
    <property type="evidence" value="ECO:0007669"/>
    <property type="project" value="TreeGrafter"/>
</dbReference>
<evidence type="ECO:0000256" key="6">
    <source>
        <dbReference type="ARBA" id="ARBA00022958"/>
    </source>
</evidence>
<evidence type="ECO:0000313" key="17">
    <source>
        <dbReference type="Proteomes" id="UP000828390"/>
    </source>
</evidence>
<keyword evidence="10 11" id="KW-0407">Ion channel</keyword>
<feature type="transmembrane region" description="Helical" evidence="13">
    <location>
        <begin position="179"/>
        <end position="201"/>
    </location>
</feature>
<evidence type="ECO:0000256" key="1">
    <source>
        <dbReference type="ARBA" id="ARBA00004141"/>
    </source>
</evidence>
<dbReference type="GO" id="GO:0034765">
    <property type="term" value="P:regulation of monoatomic ion transmembrane transport"/>
    <property type="evidence" value="ECO:0007669"/>
    <property type="project" value="TreeGrafter"/>
</dbReference>
<keyword evidence="3 11" id="KW-0633">Potassium transport</keyword>
<protein>
    <submittedName>
        <fullName evidence="16">Uncharacterized protein</fullName>
    </submittedName>
</protein>
<evidence type="ECO:0000256" key="7">
    <source>
        <dbReference type="ARBA" id="ARBA00022989"/>
    </source>
</evidence>
<accession>A0A9D4MA60</accession>
<proteinExistence type="inferred from homology"/>
<dbReference type="GO" id="GO:0034702">
    <property type="term" value="C:monoatomic ion channel complex"/>
    <property type="evidence" value="ECO:0007669"/>
    <property type="project" value="UniProtKB-KW"/>
</dbReference>
<keyword evidence="5 11" id="KW-0851">Voltage-gated channel</keyword>
<evidence type="ECO:0000256" key="9">
    <source>
        <dbReference type="ARBA" id="ARBA00023136"/>
    </source>
</evidence>
<evidence type="ECO:0000256" key="2">
    <source>
        <dbReference type="ARBA" id="ARBA00022448"/>
    </source>
</evidence>
<dbReference type="EMBL" id="JAIWYP010000002">
    <property type="protein sequence ID" value="KAH3871827.1"/>
    <property type="molecule type" value="Genomic_DNA"/>
</dbReference>
<sequence length="390" mass="43524">MILSRFKTVVTCVNISMGEHNAVINNETFCVCHPLEEEMTRPKTKSKSCNTASKRDAKSAPSRLVNRDGKLQICLDQLSLDTRRRYLKNPFNTVLDLKWRWTIVIFSVGFISTWLFFAIVYYLLALIHGDLSGDRKENEIPCLQNVKSFSSAFLFSLETQHTIGYGYRNPSSECSGAVFVVYIQFIVGIAVQCVTAGIIVAKLQTGKRTHNAIMFSELACVGICNNSVCLMVRIGNAGPSELVNVKGSGVIIERLKLEESGDSNTEALSETVVEFVSDSGSSNINLLWPAVIHCQIKENAKQMIKRLQSVRTELIVVLEGVFDSTGRNVQLRRSFLPHEIEIGKQFVDISPQLVKNQQTNAYCHTVDIDGFDAIQTDKLWERLISSSGND</sequence>
<keyword evidence="8 11" id="KW-0406">Ion transport</keyword>
<keyword evidence="2 11" id="KW-0813">Transport</keyword>
<feature type="domain" description="Inward rectifier potassium channel C-terminal" evidence="15">
    <location>
        <begin position="213"/>
        <end position="375"/>
    </location>
</feature>
<dbReference type="PRINTS" id="PR01320">
    <property type="entry name" value="KIRCHANNEL"/>
</dbReference>
<evidence type="ECO:0000256" key="12">
    <source>
        <dbReference type="SAM" id="MobiDB-lite"/>
    </source>
</evidence>
<evidence type="ECO:0000259" key="15">
    <source>
        <dbReference type="Pfam" id="PF17655"/>
    </source>
</evidence>
<evidence type="ECO:0000256" key="3">
    <source>
        <dbReference type="ARBA" id="ARBA00022538"/>
    </source>
</evidence>
<dbReference type="InterPro" id="IPR041647">
    <property type="entry name" value="IRK_C"/>
</dbReference>
<keyword evidence="4 11" id="KW-0812">Transmembrane</keyword>
<dbReference type="InterPro" id="IPR016449">
    <property type="entry name" value="K_chnl_inward-rec_Kir"/>
</dbReference>
<comment type="caution">
    <text evidence="16">The sequence shown here is derived from an EMBL/GenBank/DDBJ whole genome shotgun (WGS) entry which is preliminary data.</text>
</comment>
<reference evidence="16" key="2">
    <citation type="submission" date="2020-11" db="EMBL/GenBank/DDBJ databases">
        <authorList>
            <person name="McCartney M.A."/>
            <person name="Auch B."/>
            <person name="Kono T."/>
            <person name="Mallez S."/>
            <person name="Becker A."/>
            <person name="Gohl D.M."/>
            <person name="Silverstein K.A.T."/>
            <person name="Koren S."/>
            <person name="Bechman K.B."/>
            <person name="Herman A."/>
            <person name="Abrahante J.E."/>
            <person name="Garbe J."/>
        </authorList>
    </citation>
    <scope>NUCLEOTIDE SEQUENCE</scope>
    <source>
        <strain evidence="16">Duluth1</strain>
        <tissue evidence="16">Whole animal</tissue>
    </source>
</reference>
<keyword evidence="6 11" id="KW-0630">Potassium</keyword>
<organism evidence="16 17">
    <name type="scientific">Dreissena polymorpha</name>
    <name type="common">Zebra mussel</name>
    <name type="synonym">Mytilus polymorpha</name>
    <dbReference type="NCBI Taxonomy" id="45954"/>
    <lineage>
        <taxon>Eukaryota</taxon>
        <taxon>Metazoa</taxon>
        <taxon>Spiralia</taxon>
        <taxon>Lophotrochozoa</taxon>
        <taxon>Mollusca</taxon>
        <taxon>Bivalvia</taxon>
        <taxon>Autobranchia</taxon>
        <taxon>Heteroconchia</taxon>
        <taxon>Euheterodonta</taxon>
        <taxon>Imparidentia</taxon>
        <taxon>Neoheterodontei</taxon>
        <taxon>Myida</taxon>
        <taxon>Dreissenoidea</taxon>
        <taxon>Dreissenidae</taxon>
        <taxon>Dreissena</taxon>
    </lineage>
</organism>
<dbReference type="InterPro" id="IPR013518">
    <property type="entry name" value="K_chnl_inward-rec_Kir_cyto"/>
</dbReference>
<dbReference type="Gene3D" id="2.60.40.1400">
    <property type="entry name" value="G protein-activated inward rectifier potassium channel 1"/>
    <property type="match status" value="1"/>
</dbReference>
<comment type="subcellular location">
    <subcellularLocation>
        <location evidence="1 11">Membrane</location>
        <topology evidence="1 11">Multi-pass membrane protein</topology>
    </subcellularLocation>
</comment>
<evidence type="ECO:0000256" key="11">
    <source>
        <dbReference type="RuleBase" id="RU003822"/>
    </source>
</evidence>
<dbReference type="Gene3D" id="1.10.287.70">
    <property type="match status" value="1"/>
</dbReference>
<evidence type="ECO:0000256" key="5">
    <source>
        <dbReference type="ARBA" id="ARBA00022882"/>
    </source>
</evidence>
<dbReference type="Proteomes" id="UP000828390">
    <property type="component" value="Unassembled WGS sequence"/>
</dbReference>
<feature type="region of interest" description="Disordered" evidence="12">
    <location>
        <begin position="43"/>
        <end position="62"/>
    </location>
</feature>
<dbReference type="Pfam" id="PF01007">
    <property type="entry name" value="IRK"/>
    <property type="match status" value="1"/>
</dbReference>
<keyword evidence="17" id="KW-1185">Reference proteome</keyword>
<dbReference type="PANTHER" id="PTHR11767:SF102">
    <property type="entry name" value="INWARDLY RECTIFYING POTASSIUM CHANNEL 1, ISOFORM F"/>
    <property type="match status" value="1"/>
</dbReference>
<feature type="domain" description="Potassium channel inwardly rectifying transmembrane" evidence="14">
    <location>
        <begin position="65"/>
        <end position="204"/>
    </location>
</feature>
<gene>
    <name evidence="16" type="ORF">DPMN_035042</name>
</gene>
<dbReference type="SUPFAM" id="SSF81296">
    <property type="entry name" value="E set domains"/>
    <property type="match status" value="1"/>
</dbReference>
<dbReference type="GO" id="GO:0005242">
    <property type="term" value="F:inward rectifier potassium channel activity"/>
    <property type="evidence" value="ECO:0007669"/>
    <property type="project" value="InterPro"/>
</dbReference>
<evidence type="ECO:0000256" key="4">
    <source>
        <dbReference type="ARBA" id="ARBA00022692"/>
    </source>
</evidence>
<name>A0A9D4MA60_DREPO</name>
<dbReference type="InterPro" id="IPR014756">
    <property type="entry name" value="Ig_E-set"/>
</dbReference>
<dbReference type="GO" id="GO:1990573">
    <property type="term" value="P:potassium ion import across plasma membrane"/>
    <property type="evidence" value="ECO:0007669"/>
    <property type="project" value="TreeGrafter"/>
</dbReference>
<evidence type="ECO:0000256" key="10">
    <source>
        <dbReference type="ARBA" id="ARBA00023303"/>
    </source>
</evidence>
<feature type="transmembrane region" description="Helical" evidence="13">
    <location>
        <begin position="101"/>
        <end position="124"/>
    </location>
</feature>
<dbReference type="InterPro" id="IPR040445">
    <property type="entry name" value="Kir_TM"/>
</dbReference>